<dbReference type="EMBL" id="SPHZ02000009">
    <property type="protein sequence ID" value="KAF0900882.1"/>
    <property type="molecule type" value="Genomic_DNA"/>
</dbReference>
<dbReference type="OrthoDB" id="504708at2759"/>
<comment type="caution">
    <text evidence="1">The sequence shown here is derived from an EMBL/GenBank/DDBJ whole genome shotgun (WGS) entry which is preliminary data.</text>
</comment>
<name>A0A6G1CL33_9ORYZ</name>
<evidence type="ECO:0000313" key="2">
    <source>
        <dbReference type="Proteomes" id="UP000479710"/>
    </source>
</evidence>
<sequence>MDAHEASMAFILGHSYVKAKSVSSFFRWLVINFAFGYDILTSGRAYVNGEKEKLSYALCRANMGVQN</sequence>
<evidence type="ECO:0000313" key="1">
    <source>
        <dbReference type="EMBL" id="KAF0900882.1"/>
    </source>
</evidence>
<dbReference type="Proteomes" id="UP000479710">
    <property type="component" value="Unassembled WGS sequence"/>
</dbReference>
<gene>
    <name evidence="1" type="ORF">E2562_036701</name>
</gene>
<protein>
    <submittedName>
        <fullName evidence="1">Uncharacterized protein</fullName>
    </submittedName>
</protein>
<keyword evidence="2" id="KW-1185">Reference proteome</keyword>
<reference evidence="1 2" key="1">
    <citation type="submission" date="2019-11" db="EMBL/GenBank/DDBJ databases">
        <title>Whole genome sequence of Oryza granulata.</title>
        <authorList>
            <person name="Li W."/>
        </authorList>
    </citation>
    <scope>NUCLEOTIDE SEQUENCE [LARGE SCALE GENOMIC DNA]</scope>
    <source>
        <strain evidence="2">cv. Menghai</strain>
        <tissue evidence="1">Leaf</tissue>
    </source>
</reference>
<proteinExistence type="predicted"/>
<dbReference type="AlphaFoldDB" id="A0A6G1CL33"/>
<accession>A0A6G1CL33</accession>
<organism evidence="1 2">
    <name type="scientific">Oryza meyeriana var. granulata</name>
    <dbReference type="NCBI Taxonomy" id="110450"/>
    <lineage>
        <taxon>Eukaryota</taxon>
        <taxon>Viridiplantae</taxon>
        <taxon>Streptophyta</taxon>
        <taxon>Embryophyta</taxon>
        <taxon>Tracheophyta</taxon>
        <taxon>Spermatophyta</taxon>
        <taxon>Magnoliopsida</taxon>
        <taxon>Liliopsida</taxon>
        <taxon>Poales</taxon>
        <taxon>Poaceae</taxon>
        <taxon>BOP clade</taxon>
        <taxon>Oryzoideae</taxon>
        <taxon>Oryzeae</taxon>
        <taxon>Oryzinae</taxon>
        <taxon>Oryza</taxon>
        <taxon>Oryza meyeriana</taxon>
    </lineage>
</organism>